<feature type="non-terminal residue" evidence="1">
    <location>
        <position position="71"/>
    </location>
</feature>
<dbReference type="EMBL" id="UINC01100579">
    <property type="protein sequence ID" value="SVC60746.1"/>
    <property type="molecule type" value="Genomic_DNA"/>
</dbReference>
<protein>
    <submittedName>
        <fullName evidence="1">Uncharacterized protein</fullName>
    </submittedName>
</protein>
<accession>A0A382NI53</accession>
<name>A0A382NI53_9ZZZZ</name>
<dbReference type="AlphaFoldDB" id="A0A382NI53"/>
<organism evidence="1">
    <name type="scientific">marine metagenome</name>
    <dbReference type="NCBI Taxonomy" id="408172"/>
    <lineage>
        <taxon>unclassified sequences</taxon>
        <taxon>metagenomes</taxon>
        <taxon>ecological metagenomes</taxon>
    </lineage>
</organism>
<sequence>MRKPLLYLALAGEVVFGGLLLAQDDASPWKVEALDAGGVIKYDLKTGEMRAMNGVRVQYKAGTPEAAELTS</sequence>
<gene>
    <name evidence="1" type="ORF">METZ01_LOCUS313600</name>
</gene>
<reference evidence="1" key="1">
    <citation type="submission" date="2018-05" db="EMBL/GenBank/DDBJ databases">
        <authorList>
            <person name="Lanie J.A."/>
            <person name="Ng W.-L."/>
            <person name="Kazmierczak K.M."/>
            <person name="Andrzejewski T.M."/>
            <person name="Davidsen T.M."/>
            <person name="Wayne K.J."/>
            <person name="Tettelin H."/>
            <person name="Glass J.I."/>
            <person name="Rusch D."/>
            <person name="Podicherti R."/>
            <person name="Tsui H.-C.T."/>
            <person name="Winkler M.E."/>
        </authorList>
    </citation>
    <scope>NUCLEOTIDE SEQUENCE</scope>
</reference>
<evidence type="ECO:0000313" key="1">
    <source>
        <dbReference type="EMBL" id="SVC60746.1"/>
    </source>
</evidence>
<proteinExistence type="predicted"/>